<dbReference type="OrthoDB" id="428577at2759"/>
<feature type="compositionally biased region" description="Basic and acidic residues" evidence="1">
    <location>
        <begin position="1"/>
        <end position="13"/>
    </location>
</feature>
<dbReference type="AlphaFoldDB" id="A0A397SGX2"/>
<evidence type="ECO:0000256" key="1">
    <source>
        <dbReference type="SAM" id="MobiDB-lite"/>
    </source>
</evidence>
<name>A0A397SGX2_9GLOM</name>
<dbReference type="Proteomes" id="UP000265703">
    <property type="component" value="Unassembled WGS sequence"/>
</dbReference>
<organism evidence="2 3">
    <name type="scientific">Glomus cerebriforme</name>
    <dbReference type="NCBI Taxonomy" id="658196"/>
    <lineage>
        <taxon>Eukaryota</taxon>
        <taxon>Fungi</taxon>
        <taxon>Fungi incertae sedis</taxon>
        <taxon>Mucoromycota</taxon>
        <taxon>Glomeromycotina</taxon>
        <taxon>Glomeromycetes</taxon>
        <taxon>Glomerales</taxon>
        <taxon>Glomeraceae</taxon>
        <taxon>Glomus</taxon>
    </lineage>
</organism>
<reference evidence="2 3" key="1">
    <citation type="submission" date="2018-06" db="EMBL/GenBank/DDBJ databases">
        <title>Comparative genomics reveals the genomic features of Rhizophagus irregularis, R. cerebriforme, R. diaphanum and Gigaspora rosea, and their symbiotic lifestyle signature.</title>
        <authorList>
            <person name="Morin E."/>
            <person name="San Clemente H."/>
            <person name="Chen E.C.H."/>
            <person name="De La Providencia I."/>
            <person name="Hainaut M."/>
            <person name="Kuo A."/>
            <person name="Kohler A."/>
            <person name="Murat C."/>
            <person name="Tang N."/>
            <person name="Roy S."/>
            <person name="Loubradou J."/>
            <person name="Henrissat B."/>
            <person name="Grigoriev I.V."/>
            <person name="Corradi N."/>
            <person name="Roux C."/>
            <person name="Martin F.M."/>
        </authorList>
    </citation>
    <scope>NUCLEOTIDE SEQUENCE [LARGE SCALE GENOMIC DNA]</scope>
    <source>
        <strain evidence="2 3">DAOM 227022</strain>
    </source>
</reference>
<evidence type="ECO:0000313" key="3">
    <source>
        <dbReference type="Proteomes" id="UP000265703"/>
    </source>
</evidence>
<keyword evidence="3" id="KW-1185">Reference proteome</keyword>
<sequence length="162" mass="18749">MSDDEREKRHREVSSSGSSSNFGGKYFADCAIKNDDSRRHLSWGLNLEGHCKNTSCRAYGQSERSIFGWGFRNGGKFNLFENGHECKCPLCGEYMQAITCGFFNTQWLIRGRRITDPSKPLEDFRNPKYGWNCVLDNEYEHPKETFKIVPWGEDFIIEVKSL</sequence>
<accession>A0A397SGX2</accession>
<protein>
    <submittedName>
        <fullName evidence="2">Uncharacterized protein</fullName>
    </submittedName>
</protein>
<proteinExistence type="predicted"/>
<gene>
    <name evidence="2" type="ORF">C1645_741536</name>
</gene>
<dbReference type="EMBL" id="QKYT01000423">
    <property type="protein sequence ID" value="RIA85490.1"/>
    <property type="molecule type" value="Genomic_DNA"/>
</dbReference>
<comment type="caution">
    <text evidence="2">The sequence shown here is derived from an EMBL/GenBank/DDBJ whole genome shotgun (WGS) entry which is preliminary data.</text>
</comment>
<evidence type="ECO:0000313" key="2">
    <source>
        <dbReference type="EMBL" id="RIA85490.1"/>
    </source>
</evidence>
<feature type="region of interest" description="Disordered" evidence="1">
    <location>
        <begin position="1"/>
        <end position="20"/>
    </location>
</feature>